<organism evidence="2 3">
    <name type="scientific">Lodderomyces elongisporus (strain ATCC 11503 / CBS 2605 / JCM 1781 / NBRC 1676 / NRRL YB-4239)</name>
    <name type="common">Yeast</name>
    <name type="synonym">Saccharomyces elongisporus</name>
    <dbReference type="NCBI Taxonomy" id="379508"/>
    <lineage>
        <taxon>Eukaryota</taxon>
        <taxon>Fungi</taxon>
        <taxon>Dikarya</taxon>
        <taxon>Ascomycota</taxon>
        <taxon>Saccharomycotina</taxon>
        <taxon>Pichiomycetes</taxon>
        <taxon>Debaryomycetaceae</taxon>
        <taxon>Candida/Lodderomyces clade</taxon>
        <taxon>Lodderomyces</taxon>
    </lineage>
</organism>
<dbReference type="InterPro" id="IPR024638">
    <property type="entry name" value="Ctk3_N"/>
</dbReference>
<dbReference type="Proteomes" id="UP000001996">
    <property type="component" value="Unassembled WGS sequence"/>
</dbReference>
<sequence length="300" mass="35461">MDSFEVASQFSTILRNLTPQFQLLSKATYFALKNYDKEDYIVPTITSVLEDAKLDLNSKATIFQFIDLLFAESFQNAQKFKNAYIESIKQLLPKYIDSICPKENPANFQSTYESLRRITKSCKRDFLEYEMMFRDSLLTTEDLSALDQGELEILSKSKFAIEDNDDALVKAWKTLLEKKRDSQLQRYKLLNSSQTVEENVDEEQIFNMRLKLDSRQLLSKRQIIARMEDERESHKRSKENIWCVNRNVGSSSRFVSEDEFFENYWTKCQPLSKAEDHEFVRNLQELNEMALKSYKDEQYF</sequence>
<dbReference type="InterPro" id="IPR024637">
    <property type="entry name" value="Ctk3_C"/>
</dbReference>
<dbReference type="OrthoDB" id="21266at2759"/>
<dbReference type="PANTHER" id="PTHR28291:SF1">
    <property type="entry name" value="CTD KINASE SUBUNIT GAMMA"/>
    <property type="match status" value="1"/>
</dbReference>
<evidence type="ECO:0000259" key="1">
    <source>
        <dbReference type="PROSITE" id="PS51391"/>
    </source>
</evidence>
<evidence type="ECO:0000313" key="2">
    <source>
        <dbReference type="EMBL" id="EDK44142.1"/>
    </source>
</evidence>
<dbReference type="GO" id="GO:0045943">
    <property type="term" value="P:positive regulation of transcription by RNA polymerase I"/>
    <property type="evidence" value="ECO:0007669"/>
    <property type="project" value="TreeGrafter"/>
</dbReference>
<dbReference type="AlphaFoldDB" id="A5DY84"/>
<dbReference type="VEuPathDB" id="FungiDB:LELG_02321"/>
<reference evidence="2 3" key="1">
    <citation type="journal article" date="2009" name="Nature">
        <title>Evolution of pathogenicity and sexual reproduction in eight Candida genomes.</title>
        <authorList>
            <person name="Butler G."/>
            <person name="Rasmussen M.D."/>
            <person name="Lin M.F."/>
            <person name="Santos M.A."/>
            <person name="Sakthikumar S."/>
            <person name="Munro C.A."/>
            <person name="Rheinbay E."/>
            <person name="Grabherr M."/>
            <person name="Forche A."/>
            <person name="Reedy J.L."/>
            <person name="Agrafioti I."/>
            <person name="Arnaud M.B."/>
            <person name="Bates S."/>
            <person name="Brown A.J."/>
            <person name="Brunke S."/>
            <person name="Costanzo M.C."/>
            <person name="Fitzpatrick D.A."/>
            <person name="de Groot P.W."/>
            <person name="Harris D."/>
            <person name="Hoyer L.L."/>
            <person name="Hube B."/>
            <person name="Klis F.M."/>
            <person name="Kodira C."/>
            <person name="Lennard N."/>
            <person name="Logue M.E."/>
            <person name="Martin R."/>
            <person name="Neiman A.M."/>
            <person name="Nikolaou E."/>
            <person name="Quail M.A."/>
            <person name="Quinn J."/>
            <person name="Santos M.C."/>
            <person name="Schmitzberger F.F."/>
            <person name="Sherlock G."/>
            <person name="Shah P."/>
            <person name="Silverstein K.A."/>
            <person name="Skrzypek M.S."/>
            <person name="Soll D."/>
            <person name="Staggs R."/>
            <person name="Stansfield I."/>
            <person name="Stumpf M.P."/>
            <person name="Sudbery P.E."/>
            <person name="Srikantha T."/>
            <person name="Zeng Q."/>
            <person name="Berman J."/>
            <person name="Berriman M."/>
            <person name="Heitman J."/>
            <person name="Gow N.A."/>
            <person name="Lorenz M.C."/>
            <person name="Birren B.W."/>
            <person name="Kellis M."/>
            <person name="Cuomo C.A."/>
        </authorList>
    </citation>
    <scope>NUCLEOTIDE SEQUENCE [LARGE SCALE GENOMIC DNA]</scope>
    <source>
        <strain evidence="3">ATCC 11503 / BCRC 21390 / CBS 2605 / JCM 1781 / NBRC 1676 / NRRL YB-4239</strain>
    </source>
</reference>
<dbReference type="PROSITE" id="PS51391">
    <property type="entry name" value="CID"/>
    <property type="match status" value="1"/>
</dbReference>
<dbReference type="KEGG" id="lel:PVL30_003169"/>
<dbReference type="HOGENOM" id="CLU_897154_0_0_1"/>
<dbReference type="GeneID" id="5233467"/>
<dbReference type="InParanoid" id="A5DY84"/>
<evidence type="ECO:0000313" key="3">
    <source>
        <dbReference type="Proteomes" id="UP000001996"/>
    </source>
</evidence>
<dbReference type="Pfam" id="PF12350">
    <property type="entry name" value="CTK3_C"/>
    <property type="match status" value="1"/>
</dbReference>
<dbReference type="OMA" id="YNYPYVH"/>
<dbReference type="eggNOG" id="ENOG502S1MK">
    <property type="taxonomic scope" value="Eukaryota"/>
</dbReference>
<keyword evidence="3" id="KW-1185">Reference proteome</keyword>
<dbReference type="GO" id="GO:0032786">
    <property type="term" value="P:positive regulation of DNA-templated transcription, elongation"/>
    <property type="evidence" value="ECO:0007669"/>
    <property type="project" value="InterPro"/>
</dbReference>
<proteinExistence type="predicted"/>
<protein>
    <recommendedName>
        <fullName evidence="1">CID domain-containing protein</fullName>
    </recommendedName>
</protein>
<dbReference type="InterPro" id="IPR006569">
    <property type="entry name" value="CID_dom"/>
</dbReference>
<dbReference type="InterPro" id="IPR042326">
    <property type="entry name" value="Ctk3"/>
</dbReference>
<dbReference type="PANTHER" id="PTHR28291">
    <property type="entry name" value="CTD KINASE SUBUNIT GAMMA"/>
    <property type="match status" value="1"/>
</dbReference>
<accession>A5DY84</accession>
<dbReference type="STRING" id="379508.A5DY84"/>
<feature type="domain" description="CID" evidence="1">
    <location>
        <begin position="2"/>
        <end position="149"/>
    </location>
</feature>
<dbReference type="Pfam" id="PF12243">
    <property type="entry name" value="CTK3"/>
    <property type="match status" value="1"/>
</dbReference>
<gene>
    <name evidence="2" type="ORF">LELG_02321</name>
</gene>
<dbReference type="GO" id="GO:0070692">
    <property type="term" value="C:CTDK-1 complex"/>
    <property type="evidence" value="ECO:0007669"/>
    <property type="project" value="InterPro"/>
</dbReference>
<dbReference type="EMBL" id="CH981526">
    <property type="protein sequence ID" value="EDK44142.1"/>
    <property type="molecule type" value="Genomic_DNA"/>
</dbReference>
<name>A5DY84_LODEL</name>